<sequence>MRAAYAVLRHEMRLLASLVLWAARRTSGAGVRFGYARGQGAMTAGLAFVCVVETIGMSVLLRGWPAVHLVVLVLDVYTVLFVVGLHAAAVVHPHLLTPDALHVRNGVRLDLRVPLDAITAVRRETRYRHEKTAGELDVPIGSQTSVTLELAEPVAHFGLLGGRQEVRVVRFHADDATGLVRQLTTRQATARQLTRARTVPSSSPGRPPSAAPAAARPAGEDRRPRSGL</sequence>
<keyword evidence="2" id="KW-0472">Membrane</keyword>
<evidence type="ECO:0000256" key="2">
    <source>
        <dbReference type="SAM" id="Phobius"/>
    </source>
</evidence>
<evidence type="ECO:0000313" key="3">
    <source>
        <dbReference type="EMBL" id="MER6266001.1"/>
    </source>
</evidence>
<gene>
    <name evidence="3" type="ORF">ABT211_01685</name>
</gene>
<proteinExistence type="predicted"/>
<protein>
    <recommendedName>
        <fullName evidence="5">Integral membrane protein</fullName>
    </recommendedName>
</protein>
<evidence type="ECO:0000256" key="1">
    <source>
        <dbReference type="SAM" id="MobiDB-lite"/>
    </source>
</evidence>
<reference evidence="3 4" key="1">
    <citation type="submission" date="2024-06" db="EMBL/GenBank/DDBJ databases">
        <title>The Natural Products Discovery Center: Release of the First 8490 Sequenced Strains for Exploring Actinobacteria Biosynthetic Diversity.</title>
        <authorList>
            <person name="Kalkreuter E."/>
            <person name="Kautsar S.A."/>
            <person name="Yang D."/>
            <person name="Bader C.D."/>
            <person name="Teijaro C.N."/>
            <person name="Fluegel L."/>
            <person name="Davis C.M."/>
            <person name="Simpson J.R."/>
            <person name="Lauterbach L."/>
            <person name="Steele A.D."/>
            <person name="Gui C."/>
            <person name="Meng S."/>
            <person name="Li G."/>
            <person name="Viehrig K."/>
            <person name="Ye F."/>
            <person name="Su P."/>
            <person name="Kiefer A.F."/>
            <person name="Nichols A."/>
            <person name="Cepeda A.J."/>
            <person name="Yan W."/>
            <person name="Fan B."/>
            <person name="Jiang Y."/>
            <person name="Adhikari A."/>
            <person name="Zheng C.-J."/>
            <person name="Schuster L."/>
            <person name="Cowan T.M."/>
            <person name="Smanski M.J."/>
            <person name="Chevrette M.G."/>
            <person name="De Carvalho L.P.S."/>
            <person name="Shen B."/>
        </authorList>
    </citation>
    <scope>NUCLEOTIDE SEQUENCE [LARGE SCALE GENOMIC DNA]</scope>
    <source>
        <strain evidence="3 4">NPDC001694</strain>
    </source>
</reference>
<feature type="transmembrane region" description="Helical" evidence="2">
    <location>
        <begin position="38"/>
        <end position="60"/>
    </location>
</feature>
<dbReference type="RefSeq" id="WP_351954715.1">
    <property type="nucleotide sequence ID" value="NZ_JBEOZM010000001.1"/>
</dbReference>
<dbReference type="Proteomes" id="UP001490365">
    <property type="component" value="Unassembled WGS sequence"/>
</dbReference>
<organism evidence="3 4">
    <name type="scientific">Streptomyces sp. 900105755</name>
    <dbReference type="NCBI Taxonomy" id="3154389"/>
    <lineage>
        <taxon>Bacteria</taxon>
        <taxon>Bacillati</taxon>
        <taxon>Actinomycetota</taxon>
        <taxon>Actinomycetes</taxon>
        <taxon>Kitasatosporales</taxon>
        <taxon>Streptomycetaceae</taxon>
        <taxon>Streptomyces</taxon>
    </lineage>
</organism>
<evidence type="ECO:0000313" key="4">
    <source>
        <dbReference type="Proteomes" id="UP001490365"/>
    </source>
</evidence>
<feature type="compositionally biased region" description="Low complexity" evidence="1">
    <location>
        <begin position="186"/>
        <end position="204"/>
    </location>
</feature>
<dbReference type="EMBL" id="JBEOZM010000001">
    <property type="protein sequence ID" value="MER6266001.1"/>
    <property type="molecule type" value="Genomic_DNA"/>
</dbReference>
<feature type="transmembrane region" description="Helical" evidence="2">
    <location>
        <begin position="67"/>
        <end position="89"/>
    </location>
</feature>
<keyword evidence="4" id="KW-1185">Reference proteome</keyword>
<evidence type="ECO:0008006" key="5">
    <source>
        <dbReference type="Google" id="ProtNLM"/>
    </source>
</evidence>
<accession>A0ABV1T7J8</accession>
<keyword evidence="2" id="KW-1133">Transmembrane helix</keyword>
<feature type="compositionally biased region" description="Basic and acidic residues" evidence="1">
    <location>
        <begin position="218"/>
        <end position="228"/>
    </location>
</feature>
<feature type="region of interest" description="Disordered" evidence="1">
    <location>
        <begin position="186"/>
        <end position="228"/>
    </location>
</feature>
<comment type="caution">
    <text evidence="3">The sequence shown here is derived from an EMBL/GenBank/DDBJ whole genome shotgun (WGS) entry which is preliminary data.</text>
</comment>
<keyword evidence="2" id="KW-0812">Transmembrane</keyword>
<name>A0ABV1T7J8_9ACTN</name>